<feature type="compositionally biased region" description="Basic and acidic residues" evidence="1">
    <location>
        <begin position="343"/>
        <end position="354"/>
    </location>
</feature>
<name>M2YAJ7_9PSEU</name>
<dbReference type="EMBL" id="AOHO01000077">
    <property type="protein sequence ID" value="EME51927.1"/>
    <property type="molecule type" value="Genomic_DNA"/>
</dbReference>
<proteinExistence type="predicted"/>
<accession>M2YAJ7</accession>
<dbReference type="Proteomes" id="UP000054226">
    <property type="component" value="Unassembled WGS sequence"/>
</dbReference>
<dbReference type="PATRIC" id="fig|1284240.4.peg.6986"/>
<dbReference type="InterPro" id="IPR012964">
    <property type="entry name" value="DUF1702"/>
</dbReference>
<reference evidence="2 3" key="1">
    <citation type="journal article" date="2013" name="Genome Announc.">
        <title>Draft Genome Sequence of Amycolatopsis decaplanina Strain DSM 44594T.</title>
        <authorList>
            <person name="Kaur N."/>
            <person name="Kumar S."/>
            <person name="Bala M."/>
            <person name="Raghava G.P."/>
            <person name="Mayilraj S."/>
        </authorList>
    </citation>
    <scope>NUCLEOTIDE SEQUENCE [LARGE SCALE GENOMIC DNA]</scope>
    <source>
        <strain evidence="2 3">DSM 44594</strain>
    </source>
</reference>
<dbReference type="AlphaFoldDB" id="M2YAJ7"/>
<feature type="region of interest" description="Disordered" evidence="1">
    <location>
        <begin position="313"/>
        <end position="366"/>
    </location>
</feature>
<evidence type="ECO:0000313" key="2">
    <source>
        <dbReference type="EMBL" id="EME51927.1"/>
    </source>
</evidence>
<keyword evidence="3" id="KW-1185">Reference proteome</keyword>
<feature type="compositionally biased region" description="Low complexity" evidence="1">
    <location>
        <begin position="322"/>
        <end position="334"/>
    </location>
</feature>
<sequence length="366" mass="39891">MITPDVSETSLDKRGFHKKSPAAQELLETVGEKFLLGYAHAVEARSVDQAEEWLERIPVKYRGFAYEGAGMGYGMLDGLPGGGRRHIERFLDGPGEKHDYIIYVGVGWAMARLPRFRWPSAEDFDPLLRWLVLDGYGFHQAYFKTAKYIDGQFQDPDFSWPPGNDGYALRAIDQGIGRALWFICGTDVDLVADTIARFPERRHGDLYAGIGLASTYACGVTGDELLKLAEFAGEHRGNLAQGSAFAAEARVRAGLLIPETEVATQAICGLPAERAAAITQEVRPAVVVDGELPAFETWRQRIATEVLTSGQIAEQPTEGVSAPLAEGPAIAAAGRQPSNPQDQPERAPWRRDRGSALTKKHGGAGK</sequence>
<comment type="caution">
    <text evidence="2">The sequence shown here is derived from an EMBL/GenBank/DDBJ whole genome shotgun (WGS) entry which is preliminary data.</text>
</comment>
<gene>
    <name evidence="2" type="ORF">H074_34248</name>
</gene>
<organism evidence="2 3">
    <name type="scientific">Amycolatopsis decaplanina DSM 44594</name>
    <dbReference type="NCBI Taxonomy" id="1284240"/>
    <lineage>
        <taxon>Bacteria</taxon>
        <taxon>Bacillati</taxon>
        <taxon>Actinomycetota</taxon>
        <taxon>Actinomycetes</taxon>
        <taxon>Pseudonocardiales</taxon>
        <taxon>Pseudonocardiaceae</taxon>
        <taxon>Amycolatopsis</taxon>
    </lineage>
</organism>
<protein>
    <submittedName>
        <fullName evidence="2">Enediyne biosynthesis protein</fullName>
    </submittedName>
</protein>
<evidence type="ECO:0000313" key="3">
    <source>
        <dbReference type="Proteomes" id="UP000054226"/>
    </source>
</evidence>
<evidence type="ECO:0000256" key="1">
    <source>
        <dbReference type="SAM" id="MobiDB-lite"/>
    </source>
</evidence>
<dbReference type="Pfam" id="PF08012">
    <property type="entry name" value="DUF1702"/>
    <property type="match status" value="1"/>
</dbReference>